<evidence type="ECO:0000256" key="3">
    <source>
        <dbReference type="ARBA" id="ARBA00012668"/>
    </source>
</evidence>
<evidence type="ECO:0000313" key="11">
    <source>
        <dbReference type="EMBL" id="OBZ78050.1"/>
    </source>
</evidence>
<sequence>MDVASSSIFATKSNPDKILRVARSKRYPDEIWWCIACIIFTVALFNRGSWVISHLVARYGSTAVSDAEGGRASAPRHFSLRRLPLAIVNAYRVIAFRWTLNIGSSFTLNVAEVAVTCGYIITLFTWDLINTTDVSGHKFDIKYWDNRAGTIAASQLPLIVALSMKNNIISLITGLSYVHRMAARVLFVLVWKRLILDFVPLDLHTRTRGMGAGMLFGFGRGDHVYHLDSDFPPSNPGAGVRVFLFVHFILVFILLLSCYFHADNFSANGFYFGTYVWPSFLFWGLDRFIRFIRVVVFNHLYFAFSSKANALDATVELLSPHFVRLRLSRPPHFHWAPGQTAFLTVPSASTFPLESHPFTISSVDTTLCFGAREPAGDLEKTDLGETVPYWKELVFLVKVREGFTKSLAKAAQSGKKVKVFVDGPYGFSPDLSCDDSVVLIAGGSGVSYTLAIFLGILDKAHNNSTKCRKVVFVWMIRDATHIEWVSKTLSKALEIAPSHLEISIRLYVTAGEPLPASNPSAWDDDSVHSISEGTAVGKSRPSSLLSFSAVQVMQGRPDLRALLRDEVAVNTGRLSVTVCGSQSIARACRAALRLSPSVALNGGPSVFLHVESFGYADP</sequence>
<dbReference type="GO" id="GO:0015677">
    <property type="term" value="P:copper ion import"/>
    <property type="evidence" value="ECO:0007669"/>
    <property type="project" value="TreeGrafter"/>
</dbReference>
<keyword evidence="12" id="KW-1185">Reference proteome</keyword>
<dbReference type="CDD" id="cd06186">
    <property type="entry name" value="NOX_Duox_like_FAD_NADP"/>
    <property type="match status" value="1"/>
</dbReference>
<dbReference type="Pfam" id="PF08022">
    <property type="entry name" value="FAD_binding_8"/>
    <property type="match status" value="1"/>
</dbReference>
<dbReference type="STRING" id="5627.A0A1C7MME7"/>
<dbReference type="Pfam" id="PF08030">
    <property type="entry name" value="NAD_binding_6"/>
    <property type="match status" value="1"/>
</dbReference>
<keyword evidence="4" id="KW-0813">Transport</keyword>
<dbReference type="SFLD" id="SFLDS00052">
    <property type="entry name" value="Ferric_Reductase_Domain"/>
    <property type="match status" value="1"/>
</dbReference>
<evidence type="ECO:0000256" key="7">
    <source>
        <dbReference type="ARBA" id="ARBA00023002"/>
    </source>
</evidence>
<dbReference type="Proteomes" id="UP000092993">
    <property type="component" value="Unassembled WGS sequence"/>
</dbReference>
<keyword evidence="9" id="KW-0472">Membrane</keyword>
<evidence type="ECO:0000256" key="9">
    <source>
        <dbReference type="SAM" id="Phobius"/>
    </source>
</evidence>
<dbReference type="InterPro" id="IPR013112">
    <property type="entry name" value="FAD-bd_8"/>
</dbReference>
<dbReference type="GO" id="GO:0006826">
    <property type="term" value="P:iron ion transport"/>
    <property type="evidence" value="ECO:0007669"/>
    <property type="project" value="TreeGrafter"/>
</dbReference>
<dbReference type="EC" id="1.16.1.9" evidence="3"/>
<name>A0A1C7MME7_GRIFR</name>
<dbReference type="SUPFAM" id="SSF52343">
    <property type="entry name" value="Ferredoxin reductase-like, C-terminal NADP-linked domain"/>
    <property type="match status" value="1"/>
</dbReference>
<dbReference type="SUPFAM" id="SSF63380">
    <property type="entry name" value="Riboflavin synthase domain-like"/>
    <property type="match status" value="1"/>
</dbReference>
<organism evidence="11 12">
    <name type="scientific">Grifola frondosa</name>
    <name type="common">Maitake</name>
    <name type="synonym">Polyporus frondosus</name>
    <dbReference type="NCBI Taxonomy" id="5627"/>
    <lineage>
        <taxon>Eukaryota</taxon>
        <taxon>Fungi</taxon>
        <taxon>Dikarya</taxon>
        <taxon>Basidiomycota</taxon>
        <taxon>Agaricomycotina</taxon>
        <taxon>Agaricomycetes</taxon>
        <taxon>Polyporales</taxon>
        <taxon>Grifolaceae</taxon>
        <taxon>Grifola</taxon>
    </lineage>
</organism>
<dbReference type="AlphaFoldDB" id="A0A1C7MME7"/>
<dbReference type="InterPro" id="IPR039261">
    <property type="entry name" value="FNR_nucleotide-bd"/>
</dbReference>
<dbReference type="InterPro" id="IPR017938">
    <property type="entry name" value="Riboflavin_synthase-like_b-brl"/>
</dbReference>
<keyword evidence="7" id="KW-0560">Oxidoreductase</keyword>
<keyword evidence="9 11" id="KW-0812">Transmembrane</keyword>
<evidence type="ECO:0000256" key="8">
    <source>
        <dbReference type="ARBA" id="ARBA00048483"/>
    </source>
</evidence>
<gene>
    <name evidence="11" type="primary">CFL1_0</name>
    <name evidence="11" type="ORF">A0H81_01670</name>
</gene>
<dbReference type="PANTHER" id="PTHR32361">
    <property type="entry name" value="FERRIC/CUPRIC REDUCTASE TRANSMEMBRANE COMPONENT"/>
    <property type="match status" value="1"/>
</dbReference>
<dbReference type="InterPro" id="IPR017927">
    <property type="entry name" value="FAD-bd_FR_type"/>
</dbReference>
<reference evidence="11 12" key="1">
    <citation type="submission" date="2016-03" db="EMBL/GenBank/DDBJ databases">
        <title>Whole genome sequencing of Grifola frondosa 9006-11.</title>
        <authorList>
            <person name="Min B."/>
            <person name="Park H."/>
            <person name="Kim J.-G."/>
            <person name="Cho H."/>
            <person name="Oh Y.-L."/>
            <person name="Kong W.-S."/>
            <person name="Choi I.-G."/>
        </authorList>
    </citation>
    <scope>NUCLEOTIDE SEQUENCE [LARGE SCALE GENOMIC DNA]</scope>
    <source>
        <strain evidence="11 12">9006-11</strain>
    </source>
</reference>
<dbReference type="GO" id="GO:0052851">
    <property type="term" value="F:ferric-chelate reductase (NADPH) activity"/>
    <property type="evidence" value="ECO:0007669"/>
    <property type="project" value="UniProtKB-EC"/>
</dbReference>
<keyword evidence="6" id="KW-0249">Electron transport</keyword>
<evidence type="ECO:0000256" key="1">
    <source>
        <dbReference type="ARBA" id="ARBA00004651"/>
    </source>
</evidence>
<dbReference type="OrthoDB" id="4494341at2759"/>
<feature type="transmembrane region" description="Helical" evidence="9">
    <location>
        <begin position="268"/>
        <end position="285"/>
    </location>
</feature>
<comment type="similarity">
    <text evidence="2">Belongs to the ferric reductase (FRE) family.</text>
</comment>
<feature type="transmembrane region" description="Helical" evidence="9">
    <location>
        <begin position="242"/>
        <end position="262"/>
    </location>
</feature>
<dbReference type="InterPro" id="IPR013121">
    <property type="entry name" value="Fe_red_NAD-bd_6"/>
</dbReference>
<dbReference type="GO" id="GO:0005886">
    <property type="term" value="C:plasma membrane"/>
    <property type="evidence" value="ECO:0007669"/>
    <property type="project" value="UniProtKB-SubCell"/>
</dbReference>
<dbReference type="SFLD" id="SFLDG01168">
    <property type="entry name" value="Ferric_reductase_subgroup_(FRE"/>
    <property type="match status" value="1"/>
</dbReference>
<evidence type="ECO:0000259" key="10">
    <source>
        <dbReference type="PROSITE" id="PS51384"/>
    </source>
</evidence>
<evidence type="ECO:0000256" key="5">
    <source>
        <dbReference type="ARBA" id="ARBA00022475"/>
    </source>
</evidence>
<dbReference type="EMBL" id="LUGG01000002">
    <property type="protein sequence ID" value="OBZ78050.1"/>
    <property type="molecule type" value="Genomic_DNA"/>
</dbReference>
<feature type="domain" description="FAD-binding FR-type" evidence="10">
    <location>
        <begin position="305"/>
        <end position="431"/>
    </location>
</feature>
<dbReference type="PANTHER" id="PTHR32361:SF9">
    <property type="entry name" value="FERRIC REDUCTASE TRANSMEMBRANE COMPONENT 3-RELATED"/>
    <property type="match status" value="1"/>
</dbReference>
<comment type="subcellular location">
    <subcellularLocation>
        <location evidence="1">Cell membrane</location>
        <topology evidence="1">Multi-pass membrane protein</topology>
    </subcellularLocation>
</comment>
<comment type="catalytic activity">
    <reaction evidence="8">
        <text>2 a Fe(II)-siderophore + NADP(+) + H(+) = 2 a Fe(III)-siderophore + NADPH</text>
        <dbReference type="Rhea" id="RHEA:28795"/>
        <dbReference type="Rhea" id="RHEA-COMP:11342"/>
        <dbReference type="Rhea" id="RHEA-COMP:11344"/>
        <dbReference type="ChEBI" id="CHEBI:15378"/>
        <dbReference type="ChEBI" id="CHEBI:29033"/>
        <dbReference type="ChEBI" id="CHEBI:29034"/>
        <dbReference type="ChEBI" id="CHEBI:57783"/>
        <dbReference type="ChEBI" id="CHEBI:58349"/>
        <dbReference type="EC" id="1.16.1.9"/>
    </reaction>
</comment>
<dbReference type="Gene3D" id="3.40.50.80">
    <property type="entry name" value="Nucleotide-binding domain of ferredoxin-NADP reductase (FNR) module"/>
    <property type="match status" value="1"/>
</dbReference>
<evidence type="ECO:0000256" key="6">
    <source>
        <dbReference type="ARBA" id="ARBA00022982"/>
    </source>
</evidence>
<keyword evidence="9" id="KW-1133">Transmembrane helix</keyword>
<evidence type="ECO:0000313" key="12">
    <source>
        <dbReference type="Proteomes" id="UP000092993"/>
    </source>
</evidence>
<accession>A0A1C7MME7</accession>
<protein>
    <recommendedName>
        <fullName evidence="3">ferric-chelate reductase (NADPH)</fullName>
        <ecNumber evidence="3">1.16.1.9</ecNumber>
    </recommendedName>
</protein>
<evidence type="ECO:0000256" key="2">
    <source>
        <dbReference type="ARBA" id="ARBA00006278"/>
    </source>
</evidence>
<dbReference type="OMA" id="YWKELVF"/>
<feature type="transmembrane region" description="Helical" evidence="9">
    <location>
        <begin position="30"/>
        <end position="48"/>
    </location>
</feature>
<dbReference type="GO" id="GO:0006879">
    <property type="term" value="P:intracellular iron ion homeostasis"/>
    <property type="evidence" value="ECO:0007669"/>
    <property type="project" value="TreeGrafter"/>
</dbReference>
<dbReference type="InterPro" id="IPR051410">
    <property type="entry name" value="Ferric/Cupric_Reductase"/>
</dbReference>
<evidence type="ECO:0000256" key="4">
    <source>
        <dbReference type="ARBA" id="ARBA00022448"/>
    </source>
</evidence>
<keyword evidence="5" id="KW-1003">Cell membrane</keyword>
<dbReference type="PROSITE" id="PS51384">
    <property type="entry name" value="FAD_FR"/>
    <property type="match status" value="1"/>
</dbReference>
<comment type="caution">
    <text evidence="11">The sequence shown here is derived from an EMBL/GenBank/DDBJ whole genome shotgun (WGS) entry which is preliminary data.</text>
</comment>
<proteinExistence type="inferred from homology"/>